<proteinExistence type="predicted"/>
<evidence type="ECO:0008006" key="3">
    <source>
        <dbReference type="Google" id="ProtNLM"/>
    </source>
</evidence>
<dbReference type="InterPro" id="IPR029045">
    <property type="entry name" value="ClpP/crotonase-like_dom_sf"/>
</dbReference>
<keyword evidence="2" id="KW-1185">Reference proteome</keyword>
<sequence>MPPPTFENLSLERNGNIFILTLQKLPENRLNSIFCQEIIYAFHYIQNELRAGAEGAVITRGQGEKFFCTGVDLEETNQNPFASTDGFYPMLHTIMDFPFPTVALINGHVFGGGVPFCLSHDYRVMNSDRGYLSMPPVDLGLHFDGIGSLPCLKLQPQIARKMLLEAHRWTGKEALSDGIVDMIASPGDMYQVALDLAKKWAPKARMGVYGLLRSELWGNAAKKFQRISYVHKQTNRPAMVKL</sequence>
<evidence type="ECO:0000313" key="2">
    <source>
        <dbReference type="Proteomes" id="UP001595075"/>
    </source>
</evidence>
<gene>
    <name evidence="1" type="ORF">VTL71DRAFT_1775</name>
</gene>
<name>A0ABR4CBQ3_9HELO</name>
<dbReference type="Gene3D" id="3.90.226.10">
    <property type="entry name" value="2-enoyl-CoA Hydratase, Chain A, domain 1"/>
    <property type="match status" value="1"/>
</dbReference>
<dbReference type="EMBL" id="JAZHXI010000010">
    <property type="protein sequence ID" value="KAL2067350.1"/>
    <property type="molecule type" value="Genomic_DNA"/>
</dbReference>
<dbReference type="CDD" id="cd06558">
    <property type="entry name" value="crotonase-like"/>
    <property type="match status" value="1"/>
</dbReference>
<evidence type="ECO:0000313" key="1">
    <source>
        <dbReference type="EMBL" id="KAL2067350.1"/>
    </source>
</evidence>
<comment type="caution">
    <text evidence="1">The sequence shown here is derived from an EMBL/GenBank/DDBJ whole genome shotgun (WGS) entry which is preliminary data.</text>
</comment>
<dbReference type="PANTHER" id="PTHR11941:SF75">
    <property type="entry name" value="ENOYL-COA HYDRATASE_ISOMERASE FAMILY PROTEIN"/>
    <property type="match status" value="1"/>
</dbReference>
<dbReference type="SUPFAM" id="SSF52096">
    <property type="entry name" value="ClpP/crotonase"/>
    <property type="match status" value="1"/>
</dbReference>
<dbReference type="Pfam" id="PF00378">
    <property type="entry name" value="ECH_1"/>
    <property type="match status" value="1"/>
</dbReference>
<dbReference type="Proteomes" id="UP001595075">
    <property type="component" value="Unassembled WGS sequence"/>
</dbReference>
<reference evidence="1 2" key="1">
    <citation type="journal article" date="2024" name="Commun. Biol.">
        <title>Comparative genomic analysis of thermophilic fungi reveals convergent evolutionary adaptations and gene losses.</title>
        <authorList>
            <person name="Steindorff A.S."/>
            <person name="Aguilar-Pontes M.V."/>
            <person name="Robinson A.J."/>
            <person name="Andreopoulos B."/>
            <person name="LaButti K."/>
            <person name="Kuo A."/>
            <person name="Mondo S."/>
            <person name="Riley R."/>
            <person name="Otillar R."/>
            <person name="Haridas S."/>
            <person name="Lipzen A."/>
            <person name="Grimwood J."/>
            <person name="Schmutz J."/>
            <person name="Clum A."/>
            <person name="Reid I.D."/>
            <person name="Moisan M.C."/>
            <person name="Butler G."/>
            <person name="Nguyen T.T.M."/>
            <person name="Dewar K."/>
            <person name="Conant G."/>
            <person name="Drula E."/>
            <person name="Henrissat B."/>
            <person name="Hansel C."/>
            <person name="Singer S."/>
            <person name="Hutchinson M.I."/>
            <person name="de Vries R.P."/>
            <person name="Natvig D.O."/>
            <person name="Powell A.J."/>
            <person name="Tsang A."/>
            <person name="Grigoriev I.V."/>
        </authorList>
    </citation>
    <scope>NUCLEOTIDE SEQUENCE [LARGE SCALE GENOMIC DNA]</scope>
    <source>
        <strain evidence="1 2">CBS 494.80</strain>
    </source>
</reference>
<dbReference type="PANTHER" id="PTHR11941">
    <property type="entry name" value="ENOYL-COA HYDRATASE-RELATED"/>
    <property type="match status" value="1"/>
</dbReference>
<accession>A0ABR4CBQ3</accession>
<protein>
    <recommendedName>
        <fullName evidence="3">Carnitinyl-CoA dehydratase</fullName>
    </recommendedName>
</protein>
<organism evidence="1 2">
    <name type="scientific">Oculimacula yallundae</name>
    <dbReference type="NCBI Taxonomy" id="86028"/>
    <lineage>
        <taxon>Eukaryota</taxon>
        <taxon>Fungi</taxon>
        <taxon>Dikarya</taxon>
        <taxon>Ascomycota</taxon>
        <taxon>Pezizomycotina</taxon>
        <taxon>Leotiomycetes</taxon>
        <taxon>Helotiales</taxon>
        <taxon>Ploettnerulaceae</taxon>
        <taxon>Oculimacula</taxon>
    </lineage>
</organism>
<dbReference type="InterPro" id="IPR001753">
    <property type="entry name" value="Enoyl-CoA_hydra/iso"/>
</dbReference>